<gene>
    <name evidence="2" type="ORF">C8Q71DRAFT_721427</name>
</gene>
<feature type="transmembrane region" description="Helical" evidence="1">
    <location>
        <begin position="122"/>
        <end position="142"/>
    </location>
</feature>
<reference evidence="2 3" key="1">
    <citation type="journal article" date="2021" name="Environ. Microbiol.">
        <title>Gene family expansions and transcriptome signatures uncover fungal adaptations to wood decay.</title>
        <authorList>
            <person name="Hage H."/>
            <person name="Miyauchi S."/>
            <person name="Viragh M."/>
            <person name="Drula E."/>
            <person name="Min B."/>
            <person name="Chaduli D."/>
            <person name="Navarro D."/>
            <person name="Favel A."/>
            <person name="Norest M."/>
            <person name="Lesage-Meessen L."/>
            <person name="Balint B."/>
            <person name="Merenyi Z."/>
            <person name="de Eugenio L."/>
            <person name="Morin E."/>
            <person name="Martinez A.T."/>
            <person name="Baldrian P."/>
            <person name="Stursova M."/>
            <person name="Martinez M.J."/>
            <person name="Novotny C."/>
            <person name="Magnuson J.K."/>
            <person name="Spatafora J.W."/>
            <person name="Maurice S."/>
            <person name="Pangilinan J."/>
            <person name="Andreopoulos W."/>
            <person name="LaButti K."/>
            <person name="Hundley H."/>
            <person name="Na H."/>
            <person name="Kuo A."/>
            <person name="Barry K."/>
            <person name="Lipzen A."/>
            <person name="Henrissat B."/>
            <person name="Riley R."/>
            <person name="Ahrendt S."/>
            <person name="Nagy L.G."/>
            <person name="Grigoriev I.V."/>
            <person name="Martin F."/>
            <person name="Rosso M.N."/>
        </authorList>
    </citation>
    <scope>NUCLEOTIDE SEQUENCE [LARGE SCALE GENOMIC DNA]</scope>
    <source>
        <strain evidence="2 3">CIRM-BRFM 1785</strain>
    </source>
</reference>
<organism evidence="2 3">
    <name type="scientific">Rhodofomes roseus</name>
    <dbReference type="NCBI Taxonomy" id="34475"/>
    <lineage>
        <taxon>Eukaryota</taxon>
        <taxon>Fungi</taxon>
        <taxon>Dikarya</taxon>
        <taxon>Basidiomycota</taxon>
        <taxon>Agaricomycotina</taxon>
        <taxon>Agaricomycetes</taxon>
        <taxon>Polyporales</taxon>
        <taxon>Rhodofomes</taxon>
    </lineage>
</organism>
<sequence length="250" mass="27292">MPIATSTPPLDLNSTVGCMLVGALFSVLFYGLTCAQVVYYSSAYYSSDKALVKAFVYGITLVEELHTRSYGVDEIDKGLVCLLDVNTGHGKTAWALVIESHANPPSLLGVPRTSHRVYPAEYVLAVLYPWALVTAHVVWINVQSTFGDHGAPDLPVSGGSRTRDLNHQKALLGFEVETVATQCGAALADLCICVSLCWTLRGARSGFKRQSRNSLDFMYCVKTLTFSWVPLSYILLKAHTTVYINSMMAV</sequence>
<dbReference type="GeneID" id="72002184"/>
<evidence type="ECO:0000313" key="2">
    <source>
        <dbReference type="EMBL" id="KAH9841001.1"/>
    </source>
</evidence>
<dbReference type="EMBL" id="JADCUA010000004">
    <property type="protein sequence ID" value="KAH9841001.1"/>
    <property type="molecule type" value="Genomic_DNA"/>
</dbReference>
<name>A0ABQ8KT41_9APHY</name>
<dbReference type="Proteomes" id="UP000814176">
    <property type="component" value="Unassembled WGS sequence"/>
</dbReference>
<proteinExistence type="predicted"/>
<accession>A0ABQ8KT41</accession>
<comment type="caution">
    <text evidence="2">The sequence shown here is derived from an EMBL/GenBank/DDBJ whole genome shotgun (WGS) entry which is preliminary data.</text>
</comment>
<keyword evidence="1" id="KW-0472">Membrane</keyword>
<dbReference type="RefSeq" id="XP_047782467.1">
    <property type="nucleotide sequence ID" value="XM_047921452.1"/>
</dbReference>
<feature type="transmembrane region" description="Helical" evidence="1">
    <location>
        <begin position="20"/>
        <end position="40"/>
    </location>
</feature>
<protein>
    <submittedName>
        <fullName evidence="2">Uncharacterized protein</fullName>
    </submittedName>
</protein>
<evidence type="ECO:0000256" key="1">
    <source>
        <dbReference type="SAM" id="Phobius"/>
    </source>
</evidence>
<evidence type="ECO:0000313" key="3">
    <source>
        <dbReference type="Proteomes" id="UP000814176"/>
    </source>
</evidence>
<keyword evidence="3" id="KW-1185">Reference proteome</keyword>
<keyword evidence="1" id="KW-0812">Transmembrane</keyword>
<feature type="transmembrane region" description="Helical" evidence="1">
    <location>
        <begin position="179"/>
        <end position="198"/>
    </location>
</feature>
<keyword evidence="1" id="KW-1133">Transmembrane helix</keyword>